<sequence>MSTILSIDCKDPKVKRSIQWLLAELGSLSYGEIMLSFTLHDGQVKSIDKATKEKQRNA</sequence>
<dbReference type="Proteomes" id="UP000002318">
    <property type="component" value="Chromosome"/>
</dbReference>
<proteinExistence type="predicted"/>
<keyword evidence="2" id="KW-1185">Reference proteome</keyword>
<accession>E1R218</accession>
<organism evidence="1 2">
    <name type="scientific">Sediminispirochaeta smaragdinae (strain DSM 11293 / JCM 15392 / SEBR 4228)</name>
    <name type="common">Spirochaeta smaragdinae</name>
    <dbReference type="NCBI Taxonomy" id="573413"/>
    <lineage>
        <taxon>Bacteria</taxon>
        <taxon>Pseudomonadati</taxon>
        <taxon>Spirochaetota</taxon>
        <taxon>Spirochaetia</taxon>
        <taxon>Spirochaetales</taxon>
        <taxon>Spirochaetaceae</taxon>
        <taxon>Sediminispirochaeta</taxon>
    </lineage>
</organism>
<evidence type="ECO:0000313" key="2">
    <source>
        <dbReference type="Proteomes" id="UP000002318"/>
    </source>
</evidence>
<reference evidence="1 2" key="1">
    <citation type="journal article" date="2010" name="Stand. Genomic Sci.">
        <title>Complete genome sequence of Spirochaeta smaragdinae type strain (SEBR 4228).</title>
        <authorList>
            <person name="Mavromatis K."/>
            <person name="Yasawong M."/>
            <person name="Chertkov O."/>
            <person name="Lapidus A."/>
            <person name="Lucas S."/>
            <person name="Nolan M."/>
            <person name="Del Rio T.G."/>
            <person name="Tice H."/>
            <person name="Cheng J.F."/>
            <person name="Pitluck S."/>
            <person name="Liolios K."/>
            <person name="Ivanova N."/>
            <person name="Tapia R."/>
            <person name="Han C."/>
            <person name="Bruce D."/>
            <person name="Goodwin L."/>
            <person name="Pati A."/>
            <person name="Chen A."/>
            <person name="Palaniappan K."/>
            <person name="Land M."/>
            <person name="Hauser L."/>
            <person name="Chang Y.J."/>
            <person name="Jeffries C.D."/>
            <person name="Detter J.C."/>
            <person name="Rohde M."/>
            <person name="Brambilla E."/>
            <person name="Spring S."/>
            <person name="Goker M."/>
            <person name="Sikorski J."/>
            <person name="Woyke T."/>
            <person name="Bristow J."/>
            <person name="Eisen J.A."/>
            <person name="Markowitz V."/>
            <person name="Hugenholtz P."/>
            <person name="Klenk H.P."/>
            <person name="Kyrpides N.C."/>
        </authorList>
    </citation>
    <scope>NUCLEOTIDE SEQUENCE [LARGE SCALE GENOMIC DNA]</scope>
    <source>
        <strain evidence="2">DSM 11293 / JCM 15392 / SEBR 4228</strain>
    </source>
</reference>
<gene>
    <name evidence="1" type="ordered locus">Spirs_2800</name>
</gene>
<dbReference type="KEGG" id="ssm:Spirs_2800"/>
<dbReference type="HOGENOM" id="CLU_2958490_0_0_12"/>
<dbReference type="EMBL" id="CP002116">
    <property type="protein sequence ID" value="ADK81903.1"/>
    <property type="molecule type" value="Genomic_DNA"/>
</dbReference>
<dbReference type="AlphaFoldDB" id="E1R218"/>
<dbReference type="STRING" id="573413.Spirs_2800"/>
<evidence type="ECO:0000313" key="1">
    <source>
        <dbReference type="EMBL" id="ADK81903.1"/>
    </source>
</evidence>
<name>E1R218_SEDSS</name>
<protein>
    <submittedName>
        <fullName evidence="1">Uncharacterized protein</fullName>
    </submittedName>
</protein>
<dbReference type="RefSeq" id="WP_013255363.1">
    <property type="nucleotide sequence ID" value="NC_014364.1"/>
</dbReference>